<proteinExistence type="inferred from homology"/>
<keyword evidence="6" id="KW-0106">Calcium</keyword>
<dbReference type="Proteomes" id="UP001162640">
    <property type="component" value="Unassembled WGS sequence"/>
</dbReference>
<feature type="compositionally biased region" description="Basic and acidic residues" evidence="8">
    <location>
        <begin position="866"/>
        <end position="878"/>
    </location>
</feature>
<evidence type="ECO:0000259" key="9">
    <source>
        <dbReference type="SMART" id="SM00607"/>
    </source>
</evidence>
<keyword evidence="7" id="KW-1015">Disulfide bond</keyword>
<comment type="caution">
    <text evidence="10">The sequence shown here is derived from an EMBL/GenBank/DDBJ whole genome shotgun (WGS) entry which is preliminary data.</text>
</comment>
<evidence type="ECO:0000256" key="8">
    <source>
        <dbReference type="SAM" id="MobiDB-lite"/>
    </source>
</evidence>
<comment type="subunit">
    <text evidence="3">Homotrimer.</text>
</comment>
<feature type="compositionally biased region" description="Acidic residues" evidence="8">
    <location>
        <begin position="1288"/>
        <end position="1302"/>
    </location>
</feature>
<feature type="region of interest" description="Disordered" evidence="8">
    <location>
        <begin position="485"/>
        <end position="574"/>
    </location>
</feature>
<feature type="compositionally biased region" description="Polar residues" evidence="8">
    <location>
        <begin position="542"/>
        <end position="563"/>
    </location>
</feature>
<evidence type="ECO:0000313" key="10">
    <source>
        <dbReference type="EMBL" id="GMH53470.1"/>
    </source>
</evidence>
<dbReference type="Pfam" id="PF22633">
    <property type="entry name" value="F5_F8_type_C_2"/>
    <property type="match status" value="1"/>
</dbReference>
<dbReference type="GO" id="GO:0001868">
    <property type="term" value="P:regulation of complement activation, lectin pathway"/>
    <property type="evidence" value="ECO:0007669"/>
    <property type="project" value="UniProtKB-ARBA"/>
</dbReference>
<feature type="region of interest" description="Disordered" evidence="8">
    <location>
        <begin position="842"/>
        <end position="886"/>
    </location>
</feature>
<dbReference type="EMBL" id="BLQM01000033">
    <property type="protein sequence ID" value="GMH53470.1"/>
    <property type="molecule type" value="Genomic_DNA"/>
</dbReference>
<gene>
    <name evidence="10" type="ORF">TL16_g01459</name>
</gene>
<keyword evidence="5" id="KW-0430">Lectin</keyword>
<evidence type="ECO:0000256" key="1">
    <source>
        <dbReference type="ARBA" id="ARBA00002219"/>
    </source>
</evidence>
<dbReference type="InterPro" id="IPR051941">
    <property type="entry name" value="BG_Antigen-Binding_Lectin"/>
</dbReference>
<evidence type="ECO:0000256" key="6">
    <source>
        <dbReference type="ARBA" id="ARBA00022837"/>
    </source>
</evidence>
<protein>
    <recommendedName>
        <fullName evidence="9">Fucolectin tachylectin-4 pentraxin-1 domain-containing protein</fullName>
    </recommendedName>
</protein>
<feature type="compositionally biased region" description="Low complexity" evidence="8">
    <location>
        <begin position="487"/>
        <end position="520"/>
    </location>
</feature>
<dbReference type="PANTHER" id="PTHR45713">
    <property type="entry name" value="FTP DOMAIN-CONTAINING PROTEIN"/>
    <property type="match status" value="1"/>
</dbReference>
<dbReference type="SUPFAM" id="SSF49785">
    <property type="entry name" value="Galactose-binding domain-like"/>
    <property type="match status" value="1"/>
</dbReference>
<feature type="region of interest" description="Disordered" evidence="8">
    <location>
        <begin position="1124"/>
        <end position="1145"/>
    </location>
</feature>
<feature type="compositionally biased region" description="Basic residues" evidence="8">
    <location>
        <begin position="853"/>
        <end position="865"/>
    </location>
</feature>
<dbReference type="Gene3D" id="2.60.120.260">
    <property type="entry name" value="Galactose-binding domain-like"/>
    <property type="match status" value="1"/>
</dbReference>
<keyword evidence="4" id="KW-0479">Metal-binding</keyword>
<evidence type="ECO:0000256" key="7">
    <source>
        <dbReference type="ARBA" id="ARBA00023157"/>
    </source>
</evidence>
<feature type="region of interest" description="Disordered" evidence="8">
    <location>
        <begin position="1254"/>
        <end position="1302"/>
    </location>
</feature>
<evidence type="ECO:0000313" key="11">
    <source>
        <dbReference type="Proteomes" id="UP001162640"/>
    </source>
</evidence>
<name>A0A9W6ZP38_9STRA</name>
<dbReference type="GO" id="GO:0010185">
    <property type="term" value="P:regulation of cellular defense response"/>
    <property type="evidence" value="ECO:0007669"/>
    <property type="project" value="UniProtKB-ARBA"/>
</dbReference>
<dbReference type="SMART" id="SM00607">
    <property type="entry name" value="FTP"/>
    <property type="match status" value="1"/>
</dbReference>
<reference evidence="11" key="1">
    <citation type="journal article" date="2023" name="Commun. Biol.">
        <title>Genome analysis of Parmales, the sister group of diatoms, reveals the evolutionary specialization of diatoms from phago-mixotrophs to photoautotrophs.</title>
        <authorList>
            <person name="Ban H."/>
            <person name="Sato S."/>
            <person name="Yoshikawa S."/>
            <person name="Yamada K."/>
            <person name="Nakamura Y."/>
            <person name="Ichinomiya M."/>
            <person name="Sato N."/>
            <person name="Blanc-Mathieu R."/>
            <person name="Endo H."/>
            <person name="Kuwata A."/>
            <person name="Ogata H."/>
        </authorList>
    </citation>
    <scope>NUCLEOTIDE SEQUENCE [LARGE SCALE GENOMIC DNA]</scope>
</reference>
<dbReference type="InterPro" id="IPR006585">
    <property type="entry name" value="FTP1"/>
</dbReference>
<comment type="similarity">
    <text evidence="2">Belongs to the fucolectin family.</text>
</comment>
<dbReference type="GO" id="GO:0046872">
    <property type="term" value="F:metal ion binding"/>
    <property type="evidence" value="ECO:0007669"/>
    <property type="project" value="UniProtKB-KW"/>
</dbReference>
<feature type="domain" description="Fucolectin tachylectin-4 pentraxin-1" evidence="9">
    <location>
        <begin position="332"/>
        <end position="479"/>
    </location>
</feature>
<sequence length="1302" mass="146849">MPRPSTAPTPSVRVSPSWKKKVRMSQGELNRLKSKYTKFKQGTNQYLYGVKLEKSVSESLYEDQTIPSQPTALKSKTLQGRLSPTTSKRLGQVPAIPTPTSPEVLTMTKTLLSRGGIGRAETGIRTAPIDLYDNQRVMIEKLKVMGGDISAKKKLVRVVKEKERFENLTMNVEDWEDHLPTYARRKIKKKEVCEKNSTEKILEEIRSGGRMMKGDECFEPKVHKSRCGLCQLFFHKSSMLGVISQKSVLELQSTWGVKHTGARFKAASFLYQKVKLCRFCSQMFDKQSRLARKFGRMHKHLDDAELGHHNTISDNIRMNRHREMKQMEEMKSRNLAVAGKAEQSSTTDGKLAITGKVGAKVAGECTRTRREFESWWEVELDENYPIKSIVVWHRKDEGDTNRAYRATPYWIFVMDKKGGSNRLAECKRESICAAVVQGDDEKVVWKMRPNLVGKVVRIQVEGVKSLQLAGVEVIKGGLDATILLEDTQNPTPTNPNQPQATTTTNTNSSSTNKMKTTTFTFDFLGTRPRRPTMAVSPKHGNHLSSTNGSSGRPNTAPAQTLRRSLSRPAKPHKSLLDSTKAVEALFNSTDTMYNTRQNLSTAESNILSRYTSVEIEAIQRNFLHFAKVPDIPRHSHKTAAFKIMLADLCEDTEIDPNSMLKAIKGLKSAGAMGPRGRKKEVFGFWEKEDINTDFSPSVSLATGADSTVDAPTPTAQTPASDAYTALVESYVIDDLDDALDDVEYAREVLKLGPMRITFFEFLRIVVACQERNLPSIGKIFNVPTNMVATKKGSNSNNFYAHKLSPRPSTTGSTARGRHSRRSEDMPSVLTLSQSLKFYDNPEATFSSSPAPMRKPKIKNTGKTRLQKSEEEVRHCDNEERSDEDVTNPSWKKIETFEEPKLTGFEYVNEIDARKERMRELHKRVAVTPKIHPALNRKNCSLCLLSFPLDALVESVTVKCLKELSKSWGVTFQKLGLGVSDSAILMQHRVPVCAFCSQFFDPDAFSGLSKSRRKKRAKFTQYFDDAYPDTYSKPKIKEEDDENVKRSRKASMAFVKNKLAEWEDMGITDSEKFKFDNSEDIRLGDQMEHSKNRDINLKGTDTAIHAVDSLEHSLESFQHSKDAIYSPNASPEHEHSVRPATAPTHPTFDNTPPFESLITNMNAFDNESLSLVSGDPEHGDAKQHKVYHSDKKELVKEEQDFVDEYTMLYDEQHKEKRNVGTVREVGGRKDASTGISVFEFSSKHAAESQAKRMQRGLSIMDDPNKVAQEEKDHYDKIMSENNSQITGDSIEEGDDEDEEEKKK</sequence>
<feature type="compositionally biased region" description="Basic and acidic residues" evidence="8">
    <location>
        <begin position="1261"/>
        <end position="1277"/>
    </location>
</feature>
<organism evidence="10 11">
    <name type="scientific">Triparma laevis f. inornata</name>
    <dbReference type="NCBI Taxonomy" id="1714386"/>
    <lineage>
        <taxon>Eukaryota</taxon>
        <taxon>Sar</taxon>
        <taxon>Stramenopiles</taxon>
        <taxon>Ochrophyta</taxon>
        <taxon>Bolidophyceae</taxon>
        <taxon>Parmales</taxon>
        <taxon>Triparmaceae</taxon>
        <taxon>Triparma</taxon>
    </lineage>
</organism>
<feature type="region of interest" description="Disordered" evidence="8">
    <location>
        <begin position="1"/>
        <end position="26"/>
    </location>
</feature>
<evidence type="ECO:0000256" key="3">
    <source>
        <dbReference type="ARBA" id="ARBA00011233"/>
    </source>
</evidence>
<feature type="region of interest" description="Disordered" evidence="8">
    <location>
        <begin position="793"/>
        <end position="826"/>
    </location>
</feature>
<evidence type="ECO:0000256" key="4">
    <source>
        <dbReference type="ARBA" id="ARBA00022723"/>
    </source>
</evidence>
<comment type="function">
    <text evidence="1">Acts as a defensive agent. Recognizes blood group fucosylated oligosaccharides including A, B, H and Lewis B-type antigens. Does not recognize Lewis A antigen and has low affinity for monovalent haptens.</text>
</comment>
<feature type="compositionally biased region" description="Polar residues" evidence="8">
    <location>
        <begin position="65"/>
        <end position="89"/>
    </location>
</feature>
<dbReference type="InterPro" id="IPR008979">
    <property type="entry name" value="Galactose-bd-like_sf"/>
</dbReference>
<feature type="region of interest" description="Disordered" evidence="8">
    <location>
        <begin position="64"/>
        <end position="101"/>
    </location>
</feature>
<dbReference type="PANTHER" id="PTHR45713:SF6">
    <property type="entry name" value="F5_8 TYPE C DOMAIN-CONTAINING PROTEIN"/>
    <property type="match status" value="1"/>
</dbReference>
<accession>A0A9W6ZP38</accession>
<dbReference type="GO" id="GO:0042806">
    <property type="term" value="F:fucose binding"/>
    <property type="evidence" value="ECO:0007669"/>
    <property type="project" value="UniProtKB-ARBA"/>
</dbReference>
<evidence type="ECO:0000256" key="5">
    <source>
        <dbReference type="ARBA" id="ARBA00022734"/>
    </source>
</evidence>
<evidence type="ECO:0000256" key="2">
    <source>
        <dbReference type="ARBA" id="ARBA00010147"/>
    </source>
</evidence>